<dbReference type="Gene3D" id="3.20.20.60">
    <property type="entry name" value="Phosphoenolpyruvate-binding domains"/>
    <property type="match status" value="1"/>
</dbReference>
<reference evidence="4 5" key="1">
    <citation type="submission" date="2014-04" db="EMBL/GenBank/DDBJ databases">
        <title>Genome assembly of Hyalangium minutum DSM 14724.</title>
        <authorList>
            <person name="Sharma G."/>
            <person name="Subramanian S."/>
        </authorList>
    </citation>
    <scope>NUCLEOTIDE SEQUENCE [LARGE SCALE GENOMIC DNA]</scope>
    <source>
        <strain evidence="4 5">DSM 14724</strain>
    </source>
</reference>
<evidence type="ECO:0000256" key="2">
    <source>
        <dbReference type="ARBA" id="ARBA00022723"/>
    </source>
</evidence>
<dbReference type="SUPFAM" id="SSF51621">
    <property type="entry name" value="Phosphoenolpyruvate/pyruvate domain"/>
    <property type="match status" value="1"/>
</dbReference>
<dbReference type="RefSeq" id="WP_044197247.1">
    <property type="nucleotide sequence ID" value="NZ_JMCB01000021.1"/>
</dbReference>
<accession>A0A085W490</accession>
<keyword evidence="5" id="KW-1185">Reference proteome</keyword>
<dbReference type="GO" id="GO:0003824">
    <property type="term" value="F:catalytic activity"/>
    <property type="evidence" value="ECO:0007669"/>
    <property type="project" value="InterPro"/>
</dbReference>
<comment type="cofactor">
    <cofactor evidence="1">
        <name>Mg(2+)</name>
        <dbReference type="ChEBI" id="CHEBI:18420"/>
    </cofactor>
</comment>
<comment type="caution">
    <text evidence="4">The sequence shown here is derived from an EMBL/GenBank/DDBJ whole genome shotgun (WGS) entry which is preliminary data.</text>
</comment>
<evidence type="ECO:0000313" key="4">
    <source>
        <dbReference type="EMBL" id="KFE62503.1"/>
    </source>
</evidence>
<dbReference type="PATRIC" id="fig|394096.3.peg.7672"/>
<dbReference type="STRING" id="394096.DB31_3937"/>
<evidence type="ECO:0000256" key="1">
    <source>
        <dbReference type="ARBA" id="ARBA00001946"/>
    </source>
</evidence>
<dbReference type="InterPro" id="IPR054255">
    <property type="entry name" value="DUF6986"/>
</dbReference>
<dbReference type="PANTHER" id="PTHR32308">
    <property type="entry name" value="LYASE BETA SUBUNIT, PUTATIVE (AFU_ORTHOLOGUE AFUA_4G13030)-RELATED"/>
    <property type="match status" value="1"/>
</dbReference>
<dbReference type="PANTHER" id="PTHR32308:SF10">
    <property type="entry name" value="CITRATE LYASE SUBUNIT BETA"/>
    <property type="match status" value="1"/>
</dbReference>
<dbReference type="Proteomes" id="UP000028725">
    <property type="component" value="Unassembled WGS sequence"/>
</dbReference>
<dbReference type="InterPro" id="IPR040442">
    <property type="entry name" value="Pyrv_kinase-like_dom_sf"/>
</dbReference>
<protein>
    <recommendedName>
        <fullName evidence="6">Phosphoenolpyruvate kinase</fullName>
    </recommendedName>
</protein>
<dbReference type="Pfam" id="PF22484">
    <property type="entry name" value="DUF6986"/>
    <property type="match status" value="1"/>
</dbReference>
<dbReference type="GO" id="GO:0006107">
    <property type="term" value="P:oxaloacetate metabolic process"/>
    <property type="evidence" value="ECO:0007669"/>
    <property type="project" value="TreeGrafter"/>
</dbReference>
<evidence type="ECO:0000256" key="3">
    <source>
        <dbReference type="ARBA" id="ARBA00022842"/>
    </source>
</evidence>
<keyword evidence="3" id="KW-0460">Magnesium</keyword>
<evidence type="ECO:0008006" key="6">
    <source>
        <dbReference type="Google" id="ProtNLM"/>
    </source>
</evidence>
<dbReference type="OrthoDB" id="9808769at2"/>
<name>A0A085W490_9BACT</name>
<dbReference type="InterPro" id="IPR015813">
    <property type="entry name" value="Pyrv/PenolPyrv_kinase-like_dom"/>
</dbReference>
<keyword evidence="2" id="KW-0479">Metal-binding</keyword>
<evidence type="ECO:0000313" key="5">
    <source>
        <dbReference type="Proteomes" id="UP000028725"/>
    </source>
</evidence>
<gene>
    <name evidence="4" type="ORF">DB31_3937</name>
</gene>
<dbReference type="AlphaFoldDB" id="A0A085W490"/>
<dbReference type="EMBL" id="JMCB01000021">
    <property type="protein sequence ID" value="KFE62503.1"/>
    <property type="molecule type" value="Genomic_DNA"/>
</dbReference>
<proteinExistence type="predicted"/>
<sequence length="457" mass="49958">MTPKLSSRIPAARAALTKSNQEYTQVYPGESPSRQPVHTVYGGAQLFKAETARKMGQLALAALREHAPDAKTLATCLSLPEHDGLATRVYERVVAKLEREPVEDLRIDFEDGYGYRPDAEEDGHAVSAAEQLARGLAEGLLPPFVGIRIKSLTEELFERASRTLELFVTTLLERTGGKLPANFVVTLPKVLSPEQVTALVRMLEVLEQDKGLAPGTLKLELMVETPQSLFDRQGRLALPSLVAAAEGRCVGAHLGVYDYTATLNITAAYQSMMHPACDFARHVAQVSLAGTGVALSDGATNVMPVGPHKRDGGRVLTEAQQQENRETVHRAWRLAYEHTRHSLELGYYQGWDLHPAQLPVRYAAVYAFFLEGLDAASRRLKSFMEKAAQATLLGDVFDDAATGQGLLNSFLRGIACGAITEEEALATGLSLEELRSRSFLKILEGRRKTESTRATHA</sequence>
<organism evidence="4 5">
    <name type="scientific">Hyalangium minutum</name>
    <dbReference type="NCBI Taxonomy" id="394096"/>
    <lineage>
        <taxon>Bacteria</taxon>
        <taxon>Pseudomonadati</taxon>
        <taxon>Myxococcota</taxon>
        <taxon>Myxococcia</taxon>
        <taxon>Myxococcales</taxon>
        <taxon>Cystobacterineae</taxon>
        <taxon>Archangiaceae</taxon>
        <taxon>Hyalangium</taxon>
    </lineage>
</organism>
<dbReference type="GO" id="GO:0000287">
    <property type="term" value="F:magnesium ion binding"/>
    <property type="evidence" value="ECO:0007669"/>
    <property type="project" value="TreeGrafter"/>
</dbReference>